<dbReference type="InterPro" id="IPR032816">
    <property type="entry name" value="VTT_dom"/>
</dbReference>
<proteinExistence type="predicted"/>
<feature type="transmembrane region" description="Helical" evidence="1">
    <location>
        <begin position="139"/>
        <end position="161"/>
    </location>
</feature>
<accession>A0A7K4MIM8</accession>
<reference evidence="3 4" key="1">
    <citation type="journal article" date="2019" name="Environ. Microbiol.">
        <title>Genomics insights into ecotype formation of ammonia-oxidizing archaea in the deep ocean.</title>
        <authorList>
            <person name="Wang Y."/>
            <person name="Huang J.M."/>
            <person name="Cui G.J."/>
            <person name="Nunoura T."/>
            <person name="Takaki Y."/>
            <person name="Li W.L."/>
            <person name="Li J."/>
            <person name="Gao Z.M."/>
            <person name="Takai K."/>
            <person name="Zhang A.Q."/>
            <person name="Stepanauskas R."/>
        </authorList>
    </citation>
    <scope>NUCLEOTIDE SEQUENCE [LARGE SCALE GENOMIC DNA]</scope>
    <source>
        <strain evidence="3 4">T1L11</strain>
    </source>
</reference>
<dbReference type="Pfam" id="PF09335">
    <property type="entry name" value="VTT_dom"/>
    <property type="match status" value="1"/>
</dbReference>
<evidence type="ECO:0000313" key="3">
    <source>
        <dbReference type="EMBL" id="NWJ29028.1"/>
    </source>
</evidence>
<organism evidence="3 4">
    <name type="scientific">Marine Group I thaumarchaeote</name>
    <dbReference type="NCBI Taxonomy" id="2511932"/>
    <lineage>
        <taxon>Archaea</taxon>
        <taxon>Nitrososphaerota</taxon>
        <taxon>Marine Group I</taxon>
    </lineage>
</organism>
<name>A0A7K4MIM8_9ARCH</name>
<dbReference type="EMBL" id="JACATE010000011">
    <property type="protein sequence ID" value="NWJ29028.1"/>
    <property type="molecule type" value="Genomic_DNA"/>
</dbReference>
<dbReference type="PANTHER" id="PTHR42709">
    <property type="entry name" value="ALKALINE PHOSPHATASE LIKE PROTEIN"/>
    <property type="match status" value="1"/>
</dbReference>
<gene>
    <name evidence="3" type="ORF">HX848_06585</name>
</gene>
<keyword evidence="1" id="KW-1133">Transmembrane helix</keyword>
<evidence type="ECO:0000256" key="1">
    <source>
        <dbReference type="SAM" id="Phobius"/>
    </source>
</evidence>
<dbReference type="InterPro" id="IPR051311">
    <property type="entry name" value="DedA_domain"/>
</dbReference>
<feature type="transmembrane region" description="Helical" evidence="1">
    <location>
        <begin position="107"/>
        <end position="127"/>
    </location>
</feature>
<feature type="transmembrane region" description="Helical" evidence="1">
    <location>
        <begin position="20"/>
        <end position="41"/>
    </location>
</feature>
<protein>
    <submittedName>
        <fullName evidence="3">DedA family protein</fullName>
    </submittedName>
</protein>
<dbReference type="Proteomes" id="UP000563820">
    <property type="component" value="Unassembled WGS sequence"/>
</dbReference>
<keyword evidence="1" id="KW-0472">Membrane</keyword>
<evidence type="ECO:0000259" key="2">
    <source>
        <dbReference type="Pfam" id="PF09335"/>
    </source>
</evidence>
<keyword evidence="1" id="KW-0812">Transmembrane</keyword>
<feature type="transmembrane region" description="Helical" evidence="1">
    <location>
        <begin position="53"/>
        <end position="74"/>
    </location>
</feature>
<feature type="domain" description="VTT" evidence="2">
    <location>
        <begin position="38"/>
        <end position="156"/>
    </location>
</feature>
<comment type="caution">
    <text evidence="3">The sequence shown here is derived from an EMBL/GenBank/DDBJ whole genome shotgun (WGS) entry which is preliminary data.</text>
</comment>
<evidence type="ECO:0000313" key="4">
    <source>
        <dbReference type="Proteomes" id="UP000563820"/>
    </source>
</evidence>
<sequence>MEYYQQAQDILANNVFQDYGIIGLFLNSLFSATAIPLPTEILTSALLIGGENVFLVGMALAVGSTIGGLLNYFIGFGGNKLVSKFRKKKKGDTVSHEKKGNKLLDKFGWGAIFFASWIPVIGDFILISAGAKKMKFTKFITFMITGKIVKTIAVVSGFALVF</sequence>
<dbReference type="AlphaFoldDB" id="A0A7K4MIM8"/>